<dbReference type="EMBL" id="JAFKCV010000019">
    <property type="protein sequence ID" value="MBN7827509.1"/>
    <property type="molecule type" value="Genomic_DNA"/>
</dbReference>
<name>A0A939DR74_9ALTE</name>
<gene>
    <name evidence="7" type="ORF">J0A66_19925</name>
</gene>
<evidence type="ECO:0000256" key="4">
    <source>
        <dbReference type="ARBA" id="ARBA00022679"/>
    </source>
</evidence>
<dbReference type="SUPFAM" id="SSF53756">
    <property type="entry name" value="UDP-Glycosyltransferase/glycogen phosphorylase"/>
    <property type="match status" value="1"/>
</dbReference>
<evidence type="ECO:0000256" key="3">
    <source>
        <dbReference type="ARBA" id="ARBA00022676"/>
    </source>
</evidence>
<keyword evidence="4" id="KW-0808">Transferase</keyword>
<organism evidence="7 8">
    <name type="scientific">Bowmanella dokdonensis</name>
    <dbReference type="NCBI Taxonomy" id="751969"/>
    <lineage>
        <taxon>Bacteria</taxon>
        <taxon>Pseudomonadati</taxon>
        <taxon>Pseudomonadota</taxon>
        <taxon>Gammaproteobacteria</taxon>
        <taxon>Alteromonadales</taxon>
        <taxon>Alteromonadaceae</taxon>
        <taxon>Bowmanella</taxon>
    </lineage>
</organism>
<dbReference type="Gene3D" id="3.40.50.2000">
    <property type="entry name" value="Glycogen Phosphorylase B"/>
    <property type="match status" value="1"/>
</dbReference>
<dbReference type="InterPro" id="IPR039042">
    <property type="entry name" value="Alg13-like"/>
</dbReference>
<dbReference type="PANTHER" id="PTHR12867">
    <property type="entry name" value="GLYCOSYL TRANSFERASE-RELATED"/>
    <property type="match status" value="1"/>
</dbReference>
<keyword evidence="5" id="KW-0256">Endoplasmic reticulum</keyword>
<dbReference type="InterPro" id="IPR007235">
    <property type="entry name" value="Glyco_trans_28_C"/>
</dbReference>
<reference evidence="7" key="1">
    <citation type="submission" date="2021-03" db="EMBL/GenBank/DDBJ databases">
        <title>novel species isolated from a fishpond in China.</title>
        <authorList>
            <person name="Lu H."/>
            <person name="Cai Z."/>
        </authorList>
    </citation>
    <scope>NUCLEOTIDE SEQUENCE</scope>
    <source>
        <strain evidence="7">JCM 30855</strain>
    </source>
</reference>
<dbReference type="RefSeq" id="WP_206575617.1">
    <property type="nucleotide sequence ID" value="NZ_JAFKCV010000019.1"/>
</dbReference>
<evidence type="ECO:0000313" key="8">
    <source>
        <dbReference type="Proteomes" id="UP000664654"/>
    </source>
</evidence>
<dbReference type="PANTHER" id="PTHR12867:SF6">
    <property type="entry name" value="N-ACETYLGLUCOSAMINYLDIPHOSPHODOLICHOL N-ACETYLGLUCOSAMINYLTRANSFERASE"/>
    <property type="match status" value="1"/>
</dbReference>
<accession>A0A939DR74</accession>
<comment type="subcellular location">
    <subcellularLocation>
        <location evidence="1">Endoplasmic reticulum</location>
    </subcellularLocation>
</comment>
<protein>
    <recommendedName>
        <fullName evidence="6">Glycosyl transferase family 28 C-terminal domain-containing protein</fullName>
    </recommendedName>
</protein>
<dbReference type="GO" id="GO:0006488">
    <property type="term" value="P:dolichol-linked oligosaccharide biosynthetic process"/>
    <property type="evidence" value="ECO:0007669"/>
    <property type="project" value="InterPro"/>
</dbReference>
<evidence type="ECO:0000259" key="6">
    <source>
        <dbReference type="Pfam" id="PF04101"/>
    </source>
</evidence>
<evidence type="ECO:0000313" key="7">
    <source>
        <dbReference type="EMBL" id="MBN7827509.1"/>
    </source>
</evidence>
<proteinExistence type="inferred from homology"/>
<sequence length="152" mass="17601">MNVFVTVGTTRFDELFEALYQEKKPNWKLVCQTANPAIFYPEMICFDYANDIDKYIEVADVVVTHAGAGSVYSLLEKNKKLVVVPNLYRIDKHQSDLAEYVHKERYAISCFNMSDLGDCIELARTFQSQKYRKVEFFKGEEISAIINQVLHQ</sequence>
<evidence type="ECO:0000256" key="1">
    <source>
        <dbReference type="ARBA" id="ARBA00004240"/>
    </source>
</evidence>
<dbReference type="GO" id="GO:0016758">
    <property type="term" value="F:hexosyltransferase activity"/>
    <property type="evidence" value="ECO:0007669"/>
    <property type="project" value="InterPro"/>
</dbReference>
<evidence type="ECO:0000256" key="2">
    <source>
        <dbReference type="ARBA" id="ARBA00006962"/>
    </source>
</evidence>
<dbReference type="Pfam" id="PF04101">
    <property type="entry name" value="Glyco_tran_28_C"/>
    <property type="match status" value="1"/>
</dbReference>
<comment type="caution">
    <text evidence="7">The sequence shown here is derived from an EMBL/GenBank/DDBJ whole genome shotgun (WGS) entry which is preliminary data.</text>
</comment>
<feature type="domain" description="Glycosyl transferase family 28 C-terminal" evidence="6">
    <location>
        <begin position="28"/>
        <end position="125"/>
    </location>
</feature>
<dbReference type="NCBIfam" id="NF041548">
    <property type="entry name" value="PssE"/>
    <property type="match status" value="1"/>
</dbReference>
<keyword evidence="3" id="KW-0328">Glycosyltransferase</keyword>
<dbReference type="InterPro" id="IPR048097">
    <property type="entry name" value="Cps14G-like"/>
</dbReference>
<dbReference type="Proteomes" id="UP000664654">
    <property type="component" value="Unassembled WGS sequence"/>
</dbReference>
<dbReference type="AlphaFoldDB" id="A0A939DR74"/>
<keyword evidence="8" id="KW-1185">Reference proteome</keyword>
<evidence type="ECO:0000256" key="5">
    <source>
        <dbReference type="ARBA" id="ARBA00022824"/>
    </source>
</evidence>
<comment type="similarity">
    <text evidence="2">Belongs to the glycosyltransferase 28 family.</text>
</comment>